<keyword evidence="2" id="KW-0812">Transmembrane</keyword>
<protein>
    <recommendedName>
        <fullName evidence="3">AAA+ ATPase domain-containing protein</fullName>
    </recommendedName>
</protein>
<dbReference type="HOGENOM" id="CLU_000688_16_2_6"/>
<dbReference type="InterPro" id="IPR000642">
    <property type="entry name" value="Peptidase_M41"/>
</dbReference>
<dbReference type="PANTHER" id="PTHR23076:SF97">
    <property type="entry name" value="ATP-DEPENDENT ZINC METALLOPROTEASE YME1L1"/>
    <property type="match status" value="1"/>
</dbReference>
<feature type="domain" description="AAA+ ATPase" evidence="3">
    <location>
        <begin position="340"/>
        <end position="478"/>
    </location>
</feature>
<dbReference type="GO" id="GO:0005524">
    <property type="term" value="F:ATP binding"/>
    <property type="evidence" value="ECO:0007669"/>
    <property type="project" value="UniProtKB-KW"/>
</dbReference>
<dbReference type="GO" id="GO:0016887">
    <property type="term" value="F:ATP hydrolysis activity"/>
    <property type="evidence" value="ECO:0007669"/>
    <property type="project" value="InterPro"/>
</dbReference>
<reference evidence="4 5" key="1">
    <citation type="journal article" date="2008" name="Proc. Natl. Acad. Sci. U.S.A.">
        <title>Nitrogen fixation island and rhizosphere competence traits in the genome of root-associated Pseudomonas stutzeri A1501.</title>
        <authorList>
            <person name="Yan Y."/>
            <person name="Yang J."/>
            <person name="Dou Y."/>
            <person name="Chen M."/>
            <person name="Ping S."/>
            <person name="Peng J."/>
            <person name="Lu W."/>
            <person name="Zhang W."/>
            <person name="Yao Z."/>
            <person name="Li H."/>
            <person name="Liu W."/>
            <person name="He S."/>
            <person name="Geng L."/>
            <person name="Zhang X."/>
            <person name="Yang F."/>
            <person name="Yu H."/>
            <person name="Zhan Y."/>
            <person name="Li D."/>
            <person name="Lin Z."/>
            <person name="Wang Y."/>
            <person name="Elmerich C."/>
            <person name="Lin M."/>
            <person name="Jin Q."/>
        </authorList>
    </citation>
    <scope>NUCLEOTIDE SEQUENCE [LARGE SCALE GENOMIC DNA]</scope>
    <source>
        <strain evidence="4 5">A1501</strain>
    </source>
</reference>
<dbReference type="FunFam" id="3.40.50.300:FF:002568">
    <property type="entry name" value="Cell division protein (FtsH)"/>
    <property type="match status" value="1"/>
</dbReference>
<dbReference type="Gene3D" id="1.10.8.60">
    <property type="match status" value="1"/>
</dbReference>
<dbReference type="Proteomes" id="UP000000233">
    <property type="component" value="Chromosome"/>
</dbReference>
<dbReference type="PANTHER" id="PTHR23076">
    <property type="entry name" value="METALLOPROTEASE M41 FTSH"/>
    <property type="match status" value="1"/>
</dbReference>
<dbReference type="AlphaFoldDB" id="A4VGQ6"/>
<dbReference type="InterPro" id="IPR003959">
    <property type="entry name" value="ATPase_AAA_core"/>
</dbReference>
<name>A4VGQ6_STUS1</name>
<dbReference type="Pfam" id="PF01434">
    <property type="entry name" value="Peptidase_M41"/>
    <property type="match status" value="1"/>
</dbReference>
<dbReference type="InterPro" id="IPR003593">
    <property type="entry name" value="AAA+_ATPase"/>
</dbReference>
<keyword evidence="1" id="KW-0067">ATP-binding</keyword>
<keyword evidence="2" id="KW-1133">Transmembrane helix</keyword>
<dbReference type="SUPFAM" id="SSF52540">
    <property type="entry name" value="P-loop containing nucleoside triphosphate hydrolases"/>
    <property type="match status" value="1"/>
</dbReference>
<dbReference type="GO" id="GO:0004222">
    <property type="term" value="F:metalloendopeptidase activity"/>
    <property type="evidence" value="ECO:0007669"/>
    <property type="project" value="InterPro"/>
</dbReference>
<dbReference type="Gene3D" id="3.40.50.300">
    <property type="entry name" value="P-loop containing nucleotide triphosphate hydrolases"/>
    <property type="match status" value="1"/>
</dbReference>
<evidence type="ECO:0000256" key="1">
    <source>
        <dbReference type="RuleBase" id="RU003651"/>
    </source>
</evidence>
<dbReference type="GO" id="GO:0004176">
    <property type="term" value="F:ATP-dependent peptidase activity"/>
    <property type="evidence" value="ECO:0007669"/>
    <property type="project" value="InterPro"/>
</dbReference>
<proteinExistence type="inferred from homology"/>
<gene>
    <name evidence="4" type="ordered locus">PST_0452</name>
</gene>
<dbReference type="EMBL" id="CP000304">
    <property type="protein sequence ID" value="ABP78157.1"/>
    <property type="molecule type" value="Genomic_DNA"/>
</dbReference>
<evidence type="ECO:0000313" key="5">
    <source>
        <dbReference type="Proteomes" id="UP000000233"/>
    </source>
</evidence>
<accession>A4VGQ6</accession>
<dbReference type="InterPro" id="IPR003960">
    <property type="entry name" value="ATPase_AAA_CS"/>
</dbReference>
<keyword evidence="2" id="KW-0472">Membrane</keyword>
<evidence type="ECO:0000313" key="4">
    <source>
        <dbReference type="EMBL" id="ABP78157.1"/>
    </source>
</evidence>
<keyword evidence="1" id="KW-0547">Nucleotide-binding</keyword>
<keyword evidence="5" id="KW-1185">Reference proteome</keyword>
<dbReference type="Pfam" id="PF00004">
    <property type="entry name" value="AAA"/>
    <property type="match status" value="1"/>
</dbReference>
<dbReference type="SMART" id="SM00382">
    <property type="entry name" value="AAA"/>
    <property type="match status" value="1"/>
</dbReference>
<organism evidence="4 5">
    <name type="scientific">Stutzerimonas stutzeri (strain A1501)</name>
    <name type="common">Pseudomonas stutzeri</name>
    <dbReference type="NCBI Taxonomy" id="379731"/>
    <lineage>
        <taxon>Bacteria</taxon>
        <taxon>Pseudomonadati</taxon>
        <taxon>Pseudomonadota</taxon>
        <taxon>Gammaproteobacteria</taxon>
        <taxon>Pseudomonadales</taxon>
        <taxon>Pseudomonadaceae</taxon>
        <taxon>Stutzerimonas</taxon>
    </lineage>
</organism>
<comment type="similarity">
    <text evidence="1">Belongs to the AAA ATPase family.</text>
</comment>
<sequence length="789" mass="84259">MRRRTVTGPCAAISAAGHLCGTCRCGASTQWRCTSSPARACAATISFPARTVIRRKPAVRSSHSRPHGGTCRILAGYRSLPIRDTVGHINRIQHIRTVARHTFGAAGFPHNNCGPPAGGGLSKHRAFPIGCEMKTPRLLQGRRGPVLSVFLLLLIAACVAYWQLRPDAPSTPATGAAASMLEALQESTAPWQANRRDLSVLLADLRGASIASAALGKDAVYVSLYDGLRYWVPDQSGRVAGLLLEQYAQSNGELFPLAMFQTDAEKPFYTYLLPYSPIALLLLGAAIFFAMKTRSFEVQRKGSGITFADVIGAAEAKQALSDVTAYLRDPGAYARLGARPPKGVLLTGEPGTGKTQLAKALASESNASFIQVTGSDFSSMYFGVGIQKVKALFRTARKQAPCIIFIDEIDGIGKRAEQTRSSDAESNRIINQFLAEMDGFDGASGVLVLGATNFPNSLDPALVREGRFDRSIAVGLPGLDDREALFRLYAGKLNAADDLDFPQLARNTVGLTPAAIAYIANHAALLAARTGAHQVDMAHFVDAVETCRIGEQPSGVTPMSPTDRKRIAVHEAGHALVAAALNVGRVEKVTILPRGQALGVTLVTPVEDKRLHMYSELRNRIQMLLAGRGAEQLYFHEVSSGAGQDLQEASKIALSMVGALGMGPNGSLLSLQAVRDAHIEFDSGESIRAADQLLQQLYSDCIALLQRLKPALDEIADKLLAEETVPGEDVLAAIERLPAQHHEASVSSIIGHALSSIDRVAASAMEGADRFELAPVVSPDEDDEGPTRL</sequence>
<dbReference type="InterPro" id="IPR027417">
    <property type="entry name" value="P-loop_NTPase"/>
</dbReference>
<evidence type="ECO:0000259" key="3">
    <source>
        <dbReference type="SMART" id="SM00382"/>
    </source>
</evidence>
<dbReference type="eggNOG" id="COG0465">
    <property type="taxonomic scope" value="Bacteria"/>
</dbReference>
<dbReference type="KEGG" id="psa:PST_0452"/>
<dbReference type="PROSITE" id="PS00674">
    <property type="entry name" value="AAA"/>
    <property type="match status" value="1"/>
</dbReference>
<dbReference type="GO" id="GO:0006508">
    <property type="term" value="P:proteolysis"/>
    <property type="evidence" value="ECO:0007669"/>
    <property type="project" value="InterPro"/>
</dbReference>
<dbReference type="InterPro" id="IPR037219">
    <property type="entry name" value="Peptidase_M41-like"/>
</dbReference>
<feature type="transmembrane region" description="Helical" evidence="2">
    <location>
        <begin position="268"/>
        <end position="291"/>
    </location>
</feature>
<dbReference type="Gene3D" id="1.20.58.760">
    <property type="entry name" value="Peptidase M41"/>
    <property type="match status" value="1"/>
</dbReference>
<evidence type="ECO:0000256" key="2">
    <source>
        <dbReference type="SAM" id="Phobius"/>
    </source>
</evidence>
<dbReference type="SUPFAM" id="SSF140990">
    <property type="entry name" value="FtsH protease domain-like"/>
    <property type="match status" value="1"/>
</dbReference>